<accession>A0A152A6Q0</accession>
<dbReference type="PANTHER" id="PTHR11122">
    <property type="entry name" value="APOSPORY-ASSOCIATED PROTEIN C-RELATED"/>
    <property type="match status" value="1"/>
</dbReference>
<dbReference type="Proteomes" id="UP000076078">
    <property type="component" value="Unassembled WGS sequence"/>
</dbReference>
<dbReference type="InParanoid" id="A0A152A6Q0"/>
<feature type="binding site" evidence="7">
    <location>
        <position position="93"/>
    </location>
    <ligand>
        <name>substrate</name>
    </ligand>
</feature>
<dbReference type="FunCoup" id="A0A152A6Q0">
    <property type="interactions" value="95"/>
</dbReference>
<dbReference type="OMA" id="QMVCIEA"/>
<evidence type="ECO:0000313" key="9">
    <source>
        <dbReference type="Proteomes" id="UP000076078"/>
    </source>
</evidence>
<comment type="caution">
    <text evidence="8">The sequence shown here is derived from an EMBL/GenBank/DDBJ whole genome shotgun (WGS) entry which is preliminary data.</text>
</comment>
<dbReference type="InterPro" id="IPR008183">
    <property type="entry name" value="Aldose_1/G6P_1-epimerase"/>
</dbReference>
<dbReference type="GO" id="GO:0047938">
    <property type="term" value="F:glucose-6-phosphate 1-epimerase activity"/>
    <property type="evidence" value="ECO:0007669"/>
    <property type="project" value="UniProtKB-UniRule"/>
</dbReference>
<evidence type="ECO:0000256" key="2">
    <source>
        <dbReference type="ARBA" id="ARBA00005866"/>
    </source>
</evidence>
<proteinExistence type="inferred from homology"/>
<feature type="binding site" evidence="7">
    <location>
        <position position="88"/>
    </location>
    <ligand>
        <name>substrate</name>
    </ligand>
</feature>
<evidence type="ECO:0000256" key="6">
    <source>
        <dbReference type="PIRSR" id="PIRSR016020-1"/>
    </source>
</evidence>
<dbReference type="GO" id="GO:0005975">
    <property type="term" value="P:carbohydrate metabolic process"/>
    <property type="evidence" value="ECO:0007669"/>
    <property type="project" value="InterPro"/>
</dbReference>
<gene>
    <name evidence="8" type="ORF">DLAC_01756</name>
</gene>
<evidence type="ECO:0000256" key="3">
    <source>
        <dbReference type="ARBA" id="ARBA00012083"/>
    </source>
</evidence>
<dbReference type="InterPro" id="IPR025532">
    <property type="entry name" value="G6P_1-epimerase"/>
</dbReference>
<feature type="binding site" evidence="7">
    <location>
        <position position="71"/>
    </location>
    <ligand>
        <name>substrate</name>
    </ligand>
</feature>
<dbReference type="EC" id="5.1.3.15" evidence="3 5"/>
<dbReference type="AlphaFoldDB" id="A0A152A6Q0"/>
<evidence type="ECO:0000313" key="8">
    <source>
        <dbReference type="EMBL" id="KYR01747.1"/>
    </source>
</evidence>
<keyword evidence="4 5" id="KW-0413">Isomerase</keyword>
<evidence type="ECO:0000256" key="5">
    <source>
        <dbReference type="PIRNR" id="PIRNR016020"/>
    </source>
</evidence>
<organism evidence="8 9">
    <name type="scientific">Tieghemostelium lacteum</name>
    <name type="common">Slime mold</name>
    <name type="synonym">Dictyostelium lacteum</name>
    <dbReference type="NCBI Taxonomy" id="361077"/>
    <lineage>
        <taxon>Eukaryota</taxon>
        <taxon>Amoebozoa</taxon>
        <taxon>Evosea</taxon>
        <taxon>Eumycetozoa</taxon>
        <taxon>Dictyostelia</taxon>
        <taxon>Dictyosteliales</taxon>
        <taxon>Raperosteliaceae</taxon>
        <taxon>Tieghemostelium</taxon>
    </lineage>
</organism>
<feature type="active site" evidence="6">
    <location>
        <position position="275"/>
    </location>
</feature>
<feature type="active site" evidence="6">
    <location>
        <position position="168"/>
    </location>
</feature>
<name>A0A152A6Q0_TIELA</name>
<reference evidence="8 9" key="1">
    <citation type="submission" date="2015-12" db="EMBL/GenBank/DDBJ databases">
        <title>Dictyostelia acquired genes for synthesis and detection of signals that induce cell-type specialization by lateral gene transfer from prokaryotes.</title>
        <authorList>
            <person name="Gloeckner G."/>
            <person name="Schaap P."/>
        </authorList>
    </citation>
    <scope>NUCLEOTIDE SEQUENCE [LARGE SCALE GENOMIC DNA]</scope>
    <source>
        <strain evidence="8 9">TK</strain>
    </source>
</reference>
<evidence type="ECO:0000256" key="1">
    <source>
        <dbReference type="ARBA" id="ARBA00001096"/>
    </source>
</evidence>
<protein>
    <recommendedName>
        <fullName evidence="3 5">glucose-6-phosphate 1-epimerase</fullName>
        <ecNumber evidence="3 5">5.1.3.15</ecNumber>
    </recommendedName>
</protein>
<dbReference type="SUPFAM" id="SSF74650">
    <property type="entry name" value="Galactose mutarotase-like"/>
    <property type="match status" value="1"/>
</dbReference>
<evidence type="ECO:0000256" key="7">
    <source>
        <dbReference type="PIRSR" id="PIRSR016020-2"/>
    </source>
</evidence>
<dbReference type="InterPro" id="IPR014718">
    <property type="entry name" value="GH-type_carb-bd"/>
</dbReference>
<dbReference type="CDD" id="cd09020">
    <property type="entry name" value="D-hex-6-P-epi_like"/>
    <property type="match status" value="1"/>
</dbReference>
<dbReference type="Gene3D" id="2.70.98.10">
    <property type="match status" value="1"/>
</dbReference>
<dbReference type="InterPro" id="IPR011013">
    <property type="entry name" value="Gal_mutarotase_sf_dom"/>
</dbReference>
<dbReference type="PIRSF" id="PIRSF016020">
    <property type="entry name" value="PHexose_mutarotase"/>
    <property type="match status" value="1"/>
</dbReference>
<keyword evidence="9" id="KW-1185">Reference proteome</keyword>
<sequence length="307" mass="34785">MSLEELQKKWNCKNVSIVKGEGGLTKVVLTNRQSSLEVYLMGATITAYKVGSRDVIFTSKQSKFESLKAIRGGVPLIYPQFGPGKMQQHGFARNVDWEVLSTLVKEQEDLVQLNLSIHESEYTQKVCGDADIKFQCTFTIKLNVDRLELQYESKNTGQKAYDFQLALHTYYQIASIHKAHVTGLKGFEYIDKTRQMALTKETADSIQITEETDRVYKNCTTSPLELVDTVNQTKVILHSPDNSLKDVVVWNPWIEKAKAMSDFGDLEYLEMICIEYGNIDKPIVLQPGQTFTGRHTIQPTSIQQSSL</sequence>
<comment type="similarity">
    <text evidence="2 5">Belongs to the glucose-6-phosphate 1-epimerase family.</text>
</comment>
<dbReference type="Pfam" id="PF01263">
    <property type="entry name" value="Aldose_epim"/>
    <property type="match status" value="1"/>
</dbReference>
<comment type="catalytic activity">
    <reaction evidence="1">
        <text>alpha-D-glucose 6-phosphate = beta-D-glucose 6-phosphate</text>
        <dbReference type="Rhea" id="RHEA:16249"/>
        <dbReference type="ChEBI" id="CHEBI:58225"/>
        <dbReference type="ChEBI" id="CHEBI:58247"/>
        <dbReference type="EC" id="5.1.3.15"/>
    </reaction>
</comment>
<dbReference type="STRING" id="361077.A0A152A6Q0"/>
<dbReference type="GO" id="GO:0030246">
    <property type="term" value="F:carbohydrate binding"/>
    <property type="evidence" value="ECO:0007669"/>
    <property type="project" value="UniProtKB-UniRule"/>
</dbReference>
<dbReference type="PANTHER" id="PTHR11122:SF58">
    <property type="entry name" value="GLUCOSE-6-PHOSPHATE 1-EPIMERASE"/>
    <property type="match status" value="1"/>
</dbReference>
<dbReference type="EMBL" id="LODT01000006">
    <property type="protein sequence ID" value="KYR01747.1"/>
    <property type="molecule type" value="Genomic_DNA"/>
</dbReference>
<evidence type="ECO:0000256" key="4">
    <source>
        <dbReference type="ARBA" id="ARBA00023235"/>
    </source>
</evidence>
<dbReference type="GO" id="GO:0005737">
    <property type="term" value="C:cytoplasm"/>
    <property type="evidence" value="ECO:0007669"/>
    <property type="project" value="TreeGrafter"/>
</dbReference>
<dbReference type="OrthoDB" id="1659429at2759"/>